<evidence type="ECO:0000313" key="2">
    <source>
        <dbReference type="Proteomes" id="UP000199397"/>
    </source>
</evidence>
<dbReference type="STRING" id="525918.SAMN05660964_00626"/>
<gene>
    <name evidence="1" type="ORF">SAMN05660964_00626</name>
</gene>
<protein>
    <submittedName>
        <fullName evidence="1">Uncharacterized protein</fullName>
    </submittedName>
</protein>
<dbReference type="AlphaFoldDB" id="A0A1H3XBG3"/>
<dbReference type="OrthoDB" id="5796917at2"/>
<keyword evidence="2" id="KW-1185">Reference proteome</keyword>
<dbReference type="Proteomes" id="UP000199397">
    <property type="component" value="Unassembled WGS sequence"/>
</dbReference>
<dbReference type="RefSeq" id="WP_093065315.1">
    <property type="nucleotide sequence ID" value="NZ_FNQP01000003.1"/>
</dbReference>
<organism evidence="1 2">
    <name type="scientific">Thiothrix caldifontis</name>
    <dbReference type="NCBI Taxonomy" id="525918"/>
    <lineage>
        <taxon>Bacteria</taxon>
        <taxon>Pseudomonadati</taxon>
        <taxon>Pseudomonadota</taxon>
        <taxon>Gammaproteobacteria</taxon>
        <taxon>Thiotrichales</taxon>
        <taxon>Thiotrichaceae</taxon>
        <taxon>Thiothrix</taxon>
    </lineage>
</organism>
<dbReference type="EMBL" id="FNQP01000003">
    <property type="protein sequence ID" value="SDZ96014.1"/>
    <property type="molecule type" value="Genomic_DNA"/>
</dbReference>
<name>A0A1H3XBG3_9GAMM</name>
<reference evidence="1 2" key="1">
    <citation type="submission" date="2016-10" db="EMBL/GenBank/DDBJ databases">
        <authorList>
            <person name="de Groot N.N."/>
        </authorList>
    </citation>
    <scope>NUCLEOTIDE SEQUENCE [LARGE SCALE GENOMIC DNA]</scope>
    <source>
        <strain evidence="1 2">DSM 21228</strain>
    </source>
</reference>
<accession>A0A1H3XBG3</accession>
<sequence>MQYSTHQLVLFPVATADAPAIAPLESCLQTLGLLGESLGAGHFAVGEGFLSLVCFLGCSPDIELVPQENKPFCYIQLPCSAAMVDFQLIRKPLVQVREWVIIGNIHEAEAVPDAALLSALEAASGCRWKYAYRR</sequence>
<proteinExistence type="predicted"/>
<evidence type="ECO:0000313" key="1">
    <source>
        <dbReference type="EMBL" id="SDZ96014.1"/>
    </source>
</evidence>